<proteinExistence type="predicted"/>
<dbReference type="Proteomes" id="UP000663887">
    <property type="component" value="Unassembled WGS sequence"/>
</dbReference>
<feature type="non-terminal residue" evidence="4">
    <location>
        <position position="1"/>
    </location>
</feature>
<evidence type="ECO:0000313" key="5">
    <source>
        <dbReference type="EMBL" id="CAF4155035.1"/>
    </source>
</evidence>
<reference evidence="4" key="1">
    <citation type="submission" date="2021-02" db="EMBL/GenBank/DDBJ databases">
        <authorList>
            <person name="Nowell W R."/>
        </authorList>
    </citation>
    <scope>NUCLEOTIDE SEQUENCE</scope>
</reference>
<feature type="domain" description="Glycosyl hydrolase family 36 C-terminal" evidence="3">
    <location>
        <begin position="133"/>
        <end position="209"/>
    </location>
</feature>
<dbReference type="EMBL" id="CAJOBF010004854">
    <property type="protein sequence ID" value="CAF4155035.1"/>
    <property type="molecule type" value="Genomic_DNA"/>
</dbReference>
<dbReference type="Pfam" id="PF02065">
    <property type="entry name" value="Melibiase"/>
    <property type="match status" value="1"/>
</dbReference>
<sequence>RLRKKYPSVSIMLCSGGGGRIDYGVLQYFTEFWPSDNTDGLERIFIQWSYSFFFPAISICNHVTDWGKQSLKFRTDVAMMGKLGYDIVVSKLDENELLFSQQALQSYARLKDIIWHGDLFRLVSPYRHEHDIASLMFVSENQDKAIWFTYLISNRYCAGSNGVVRLKGLDPMRAYTIQEINIYPGADISTIIFQNSLSGDYLMTFGFDPMVDTRRPSVVLELTTHI</sequence>
<dbReference type="InterPro" id="IPR013780">
    <property type="entry name" value="Glyco_hydro_b"/>
</dbReference>
<dbReference type="Proteomes" id="UP000663842">
    <property type="component" value="Unassembled WGS sequence"/>
</dbReference>
<dbReference type="AlphaFoldDB" id="A0A816TAW9"/>
<name>A0A816TAW9_9BILA</name>
<dbReference type="Gene3D" id="3.20.20.70">
    <property type="entry name" value="Aldolase class I"/>
    <property type="match status" value="1"/>
</dbReference>
<evidence type="ECO:0000259" key="3">
    <source>
        <dbReference type="Pfam" id="PF16874"/>
    </source>
</evidence>
<dbReference type="Gene3D" id="2.60.40.1180">
    <property type="entry name" value="Golgi alpha-mannosidase II"/>
    <property type="match status" value="1"/>
</dbReference>
<comment type="caution">
    <text evidence="4">The sequence shown here is derived from an EMBL/GenBank/DDBJ whole genome shotgun (WGS) entry which is preliminary data.</text>
</comment>
<dbReference type="GO" id="GO:0004557">
    <property type="term" value="F:alpha-galactosidase activity"/>
    <property type="evidence" value="ECO:0007669"/>
    <property type="project" value="InterPro"/>
</dbReference>
<dbReference type="InterPro" id="IPR017853">
    <property type="entry name" value="GH"/>
</dbReference>
<keyword evidence="1" id="KW-0378">Hydrolase</keyword>
<evidence type="ECO:0000256" key="2">
    <source>
        <dbReference type="ARBA" id="ARBA00023295"/>
    </source>
</evidence>
<dbReference type="InterPro" id="IPR002252">
    <property type="entry name" value="Glyco_hydro_36"/>
</dbReference>
<dbReference type="GO" id="GO:0016052">
    <property type="term" value="P:carbohydrate catabolic process"/>
    <property type="evidence" value="ECO:0007669"/>
    <property type="project" value="InterPro"/>
</dbReference>
<evidence type="ECO:0000256" key="1">
    <source>
        <dbReference type="ARBA" id="ARBA00022801"/>
    </source>
</evidence>
<dbReference type="InterPro" id="IPR013785">
    <property type="entry name" value="Aldolase_TIM"/>
</dbReference>
<dbReference type="Pfam" id="PF16874">
    <property type="entry name" value="Glyco_hydro_36C"/>
    <property type="match status" value="1"/>
</dbReference>
<evidence type="ECO:0000313" key="6">
    <source>
        <dbReference type="Proteomes" id="UP000663887"/>
    </source>
</evidence>
<protein>
    <recommendedName>
        <fullName evidence="3">Glycosyl hydrolase family 36 C-terminal domain-containing protein</fullName>
    </recommendedName>
</protein>
<gene>
    <name evidence="5" type="ORF">UXM345_LOCUS25354</name>
    <name evidence="4" type="ORF">XDN619_LOCUS18204</name>
</gene>
<keyword evidence="2" id="KW-0326">Glycosidase</keyword>
<dbReference type="PRINTS" id="PR00743">
    <property type="entry name" value="GLHYDRLASE36"/>
</dbReference>
<evidence type="ECO:0000313" key="4">
    <source>
        <dbReference type="EMBL" id="CAF2098686.1"/>
    </source>
</evidence>
<organism evidence="4 6">
    <name type="scientific">Rotaria magnacalcarata</name>
    <dbReference type="NCBI Taxonomy" id="392030"/>
    <lineage>
        <taxon>Eukaryota</taxon>
        <taxon>Metazoa</taxon>
        <taxon>Spiralia</taxon>
        <taxon>Gnathifera</taxon>
        <taxon>Rotifera</taxon>
        <taxon>Eurotatoria</taxon>
        <taxon>Bdelloidea</taxon>
        <taxon>Philodinida</taxon>
        <taxon>Philodinidae</taxon>
        <taxon>Rotaria</taxon>
    </lineage>
</organism>
<dbReference type="SUPFAM" id="SSF51445">
    <property type="entry name" value="(Trans)glycosidases"/>
    <property type="match status" value="1"/>
</dbReference>
<accession>A0A816TAW9</accession>
<dbReference type="EMBL" id="CAJNRG010007853">
    <property type="protein sequence ID" value="CAF2098686.1"/>
    <property type="molecule type" value="Genomic_DNA"/>
</dbReference>
<dbReference type="InterPro" id="IPR031705">
    <property type="entry name" value="Glyco_hydro_36_C"/>
</dbReference>